<evidence type="ECO:0000313" key="2">
    <source>
        <dbReference type="EMBL" id="KAK5172091.1"/>
    </source>
</evidence>
<feature type="compositionally biased region" description="Polar residues" evidence="1">
    <location>
        <begin position="381"/>
        <end position="390"/>
    </location>
</feature>
<dbReference type="EMBL" id="JAVRRT010000005">
    <property type="protein sequence ID" value="KAK5172091.1"/>
    <property type="molecule type" value="Genomic_DNA"/>
</dbReference>
<feature type="region of interest" description="Disordered" evidence="1">
    <location>
        <begin position="371"/>
        <end position="418"/>
    </location>
</feature>
<feature type="compositionally biased region" description="Polar residues" evidence="1">
    <location>
        <begin position="255"/>
        <end position="272"/>
    </location>
</feature>
<feature type="region of interest" description="Disordered" evidence="1">
    <location>
        <begin position="252"/>
        <end position="280"/>
    </location>
</feature>
<sequence>MARDLSPAPQGLIETETLLSIVHLGRAAGSPGLIDPYTAPREPPGTTASLRKVRVIEHCITVGLDARWPARDVAFNNVGEWTETQVNGQPTVFFNPHQGFVHHRFAPRRATTPRIFTMDDRAGSPAASAVFRPHGSEADLFDHPHYTHHPLRHASASTSFSSDASVDPRNIFHHDQYLSSIQMGAEPHQTTAVSNVPAYYPFRSSELSTSTLTIPPGPIKIDTSPPLSTPTVLPIEVDVTKYEPLEYEEWLRTPTEYTGSPPDTATSPTDETPGTPPDFAIAPDWRRGSACSTTDEHVLHAFTPNPFQAALEKNIRGRRLSYPDHYQFFPQPLDSYSLSAGPIPTTNWSMPPAYTENHINFNRLTELSASASPQDIERPLTSLSVSSASTRPAAEEDDDHDQDGPSAQPPTQQSSDYNERNDLLLDLRNKGHSYKEIKRLGRFREAESTLRGRFRMLTKEKWERVRKPQWKGADIALLRRAVKHFRQDGVESSRNRRAAKKMPWKKIGEWMQEHGSSYTFAPATCAKKWDEIAA</sequence>
<gene>
    <name evidence="2" type="ORF">LTR77_003729</name>
</gene>
<dbReference type="Proteomes" id="UP001337655">
    <property type="component" value="Unassembled WGS sequence"/>
</dbReference>
<name>A0AAV9PHC9_9PEZI</name>
<protein>
    <recommendedName>
        <fullName evidence="4">Myb-like domain-containing protein</fullName>
    </recommendedName>
</protein>
<accession>A0AAV9PHC9</accession>
<reference evidence="2 3" key="1">
    <citation type="submission" date="2023-08" db="EMBL/GenBank/DDBJ databases">
        <title>Black Yeasts Isolated from many extreme environments.</title>
        <authorList>
            <person name="Coleine C."/>
            <person name="Stajich J.E."/>
            <person name="Selbmann L."/>
        </authorList>
    </citation>
    <scope>NUCLEOTIDE SEQUENCE [LARGE SCALE GENOMIC DNA]</scope>
    <source>
        <strain evidence="2 3">CCFEE 5935</strain>
    </source>
</reference>
<evidence type="ECO:0000313" key="3">
    <source>
        <dbReference type="Proteomes" id="UP001337655"/>
    </source>
</evidence>
<dbReference type="AlphaFoldDB" id="A0AAV9PHC9"/>
<keyword evidence="3" id="KW-1185">Reference proteome</keyword>
<comment type="caution">
    <text evidence="2">The sequence shown here is derived from an EMBL/GenBank/DDBJ whole genome shotgun (WGS) entry which is preliminary data.</text>
</comment>
<organism evidence="2 3">
    <name type="scientific">Saxophila tyrrhenica</name>
    <dbReference type="NCBI Taxonomy" id="1690608"/>
    <lineage>
        <taxon>Eukaryota</taxon>
        <taxon>Fungi</taxon>
        <taxon>Dikarya</taxon>
        <taxon>Ascomycota</taxon>
        <taxon>Pezizomycotina</taxon>
        <taxon>Dothideomycetes</taxon>
        <taxon>Dothideomycetidae</taxon>
        <taxon>Mycosphaerellales</taxon>
        <taxon>Extremaceae</taxon>
        <taxon>Saxophila</taxon>
    </lineage>
</organism>
<evidence type="ECO:0000256" key="1">
    <source>
        <dbReference type="SAM" id="MobiDB-lite"/>
    </source>
</evidence>
<evidence type="ECO:0008006" key="4">
    <source>
        <dbReference type="Google" id="ProtNLM"/>
    </source>
</evidence>
<proteinExistence type="predicted"/>
<dbReference type="RefSeq" id="XP_064660935.1">
    <property type="nucleotide sequence ID" value="XM_064800984.1"/>
</dbReference>
<dbReference type="GeneID" id="89925075"/>